<dbReference type="GO" id="GO:0032153">
    <property type="term" value="C:cell division site"/>
    <property type="evidence" value="ECO:0007669"/>
    <property type="project" value="TreeGrafter"/>
</dbReference>
<evidence type="ECO:0000256" key="1">
    <source>
        <dbReference type="ARBA" id="ARBA00022741"/>
    </source>
</evidence>
<dbReference type="AlphaFoldDB" id="A0A315ZAU2"/>
<name>A0A315ZAU2_SEDFL</name>
<dbReference type="OrthoDB" id="9813375at2"/>
<dbReference type="Gene3D" id="3.30.1330.20">
    <property type="entry name" value="Tubulin/FtsZ, C-terminal domain"/>
    <property type="match status" value="1"/>
</dbReference>
<protein>
    <submittedName>
        <fullName evidence="3">Cell division GTPase FtsZ</fullName>
    </submittedName>
</protein>
<dbReference type="EMBL" id="QGDO01000002">
    <property type="protein sequence ID" value="PWJ42470.1"/>
    <property type="molecule type" value="Genomic_DNA"/>
</dbReference>
<comment type="caution">
    <text evidence="3">The sequence shown here is derived from an EMBL/GenBank/DDBJ whole genome shotgun (WGS) entry which is preliminary data.</text>
</comment>
<proteinExistence type="predicted"/>
<dbReference type="InterPro" id="IPR036525">
    <property type="entry name" value="Tubulin/FtsZ_GTPase_sf"/>
</dbReference>
<dbReference type="InterPro" id="IPR037103">
    <property type="entry name" value="Tubulin/FtsZ-like_C"/>
</dbReference>
<accession>A0A315ZAU2</accession>
<dbReference type="SUPFAM" id="SSF52490">
    <property type="entry name" value="Tubulin nucleotide-binding domain-like"/>
    <property type="match status" value="1"/>
</dbReference>
<dbReference type="GO" id="GO:0051301">
    <property type="term" value="P:cell division"/>
    <property type="evidence" value="ECO:0007669"/>
    <property type="project" value="UniProtKB-KW"/>
</dbReference>
<dbReference type="PANTHER" id="PTHR30314">
    <property type="entry name" value="CELL DIVISION PROTEIN FTSZ-RELATED"/>
    <property type="match status" value="1"/>
</dbReference>
<reference evidence="3 4" key="1">
    <citation type="submission" date="2018-03" db="EMBL/GenBank/DDBJ databases">
        <title>Genomic Encyclopedia of Archaeal and Bacterial Type Strains, Phase II (KMG-II): from individual species to whole genera.</title>
        <authorList>
            <person name="Goeker M."/>
        </authorList>
    </citation>
    <scope>NUCLEOTIDE SEQUENCE [LARGE SCALE GENOMIC DNA]</scope>
    <source>
        <strain evidence="3 4">DSM 28229</strain>
    </source>
</reference>
<dbReference type="PANTHER" id="PTHR30314:SF3">
    <property type="entry name" value="MITOCHONDRIAL DIVISION PROTEIN FSZA"/>
    <property type="match status" value="1"/>
</dbReference>
<keyword evidence="4" id="KW-1185">Reference proteome</keyword>
<dbReference type="SUPFAM" id="SSF55307">
    <property type="entry name" value="Tubulin C-terminal domain-like"/>
    <property type="match status" value="1"/>
</dbReference>
<keyword evidence="3" id="KW-0132">Cell division</keyword>
<dbReference type="RefSeq" id="WP_109616618.1">
    <property type="nucleotide sequence ID" value="NZ_QGDO01000002.1"/>
</dbReference>
<organism evidence="3 4">
    <name type="scientific">Sediminitomix flava</name>
    <dbReference type="NCBI Taxonomy" id="379075"/>
    <lineage>
        <taxon>Bacteria</taxon>
        <taxon>Pseudomonadati</taxon>
        <taxon>Bacteroidota</taxon>
        <taxon>Cytophagia</taxon>
        <taxon>Cytophagales</taxon>
        <taxon>Flammeovirgaceae</taxon>
        <taxon>Sediminitomix</taxon>
    </lineage>
</organism>
<dbReference type="GO" id="GO:0005525">
    <property type="term" value="F:GTP binding"/>
    <property type="evidence" value="ECO:0007669"/>
    <property type="project" value="UniProtKB-KW"/>
</dbReference>
<evidence type="ECO:0000313" key="4">
    <source>
        <dbReference type="Proteomes" id="UP000245535"/>
    </source>
</evidence>
<dbReference type="InterPro" id="IPR008280">
    <property type="entry name" value="Tub_FtsZ_C"/>
</dbReference>
<keyword evidence="1" id="KW-0547">Nucleotide-binding</keyword>
<dbReference type="Gene3D" id="3.40.50.1440">
    <property type="entry name" value="Tubulin/FtsZ, GTPase domain"/>
    <property type="match status" value="1"/>
</dbReference>
<sequence length="314" mass="35389">MDFFNENNHQYSARAIKVVGIGENAGRTLESIQGILSKEIESWVINDDPNFLSKTTIKRKINFSNTENQDLASQQLAFIENEIQLSQIFDEETKLIFIVVNAANENVRSIALQLSQLAREKDVLNIGMAILPSKDLSIDLRKKAEISLTALMTTCNGMMVLDPDVFADENPSFSAYMIDSQMKCLLASTICSIEKLMTSKGVVNMDFEDLKQNIQDAIFIKHASGVGYGVQRSLEAIKEVLSKMDTQYAHNEDMKTVLLSLIVKDVNHFRIDDIDCITDYLKKELKHDIDVSFGVYENPSFLEDDVLKIQVIMA</sequence>
<evidence type="ECO:0000256" key="2">
    <source>
        <dbReference type="ARBA" id="ARBA00023134"/>
    </source>
</evidence>
<dbReference type="GO" id="GO:0005737">
    <property type="term" value="C:cytoplasm"/>
    <property type="evidence" value="ECO:0007669"/>
    <property type="project" value="TreeGrafter"/>
</dbReference>
<keyword evidence="3" id="KW-0131">Cell cycle</keyword>
<dbReference type="InterPro" id="IPR045061">
    <property type="entry name" value="FtsZ/CetZ"/>
</dbReference>
<dbReference type="Proteomes" id="UP000245535">
    <property type="component" value="Unassembled WGS sequence"/>
</dbReference>
<gene>
    <name evidence="3" type="ORF">BC781_10211</name>
</gene>
<evidence type="ECO:0000313" key="3">
    <source>
        <dbReference type="EMBL" id="PWJ42470.1"/>
    </source>
</evidence>
<dbReference type="GO" id="GO:0003924">
    <property type="term" value="F:GTPase activity"/>
    <property type="evidence" value="ECO:0007669"/>
    <property type="project" value="InterPro"/>
</dbReference>
<keyword evidence="2" id="KW-0342">GTP-binding</keyword>